<comment type="caution">
    <text evidence="3">The sequence shown here is derived from an EMBL/GenBank/DDBJ whole genome shotgun (WGS) entry which is preliminary data.</text>
</comment>
<proteinExistence type="predicted"/>
<dbReference type="GO" id="GO:0004519">
    <property type="term" value="F:endonuclease activity"/>
    <property type="evidence" value="ECO:0007669"/>
    <property type="project" value="UniProtKB-KW"/>
</dbReference>
<dbReference type="GO" id="GO:0004527">
    <property type="term" value="F:exonuclease activity"/>
    <property type="evidence" value="ECO:0007669"/>
    <property type="project" value="UniProtKB-KW"/>
</dbReference>
<organism evidence="3 4">
    <name type="scientific">Roseiconus nitratireducens</name>
    <dbReference type="NCBI Taxonomy" id="2605748"/>
    <lineage>
        <taxon>Bacteria</taxon>
        <taxon>Pseudomonadati</taxon>
        <taxon>Planctomycetota</taxon>
        <taxon>Planctomycetia</taxon>
        <taxon>Pirellulales</taxon>
        <taxon>Pirellulaceae</taxon>
        <taxon>Roseiconus</taxon>
    </lineage>
</organism>
<feature type="transmembrane region" description="Helical" evidence="1">
    <location>
        <begin position="69"/>
        <end position="88"/>
    </location>
</feature>
<keyword evidence="4" id="KW-1185">Reference proteome</keyword>
<dbReference type="Proteomes" id="UP000324479">
    <property type="component" value="Unassembled WGS sequence"/>
</dbReference>
<dbReference type="InterPro" id="IPR036691">
    <property type="entry name" value="Endo/exonu/phosph_ase_sf"/>
</dbReference>
<feature type="transmembrane region" description="Helical" evidence="1">
    <location>
        <begin position="12"/>
        <end position="33"/>
    </location>
</feature>
<gene>
    <name evidence="3" type="ORF">FYK55_03060</name>
</gene>
<dbReference type="InterPro" id="IPR005135">
    <property type="entry name" value="Endo/exonuclease/phosphatase"/>
</dbReference>
<keyword evidence="1" id="KW-0472">Membrane</keyword>
<keyword evidence="1" id="KW-0812">Transmembrane</keyword>
<keyword evidence="1" id="KW-1133">Transmembrane helix</keyword>
<dbReference type="Gene3D" id="3.60.10.10">
    <property type="entry name" value="Endonuclease/exonuclease/phosphatase"/>
    <property type="match status" value="1"/>
</dbReference>
<dbReference type="EMBL" id="VWOX01000002">
    <property type="protein sequence ID" value="KAA5545908.1"/>
    <property type="molecule type" value="Genomic_DNA"/>
</dbReference>
<dbReference type="SUPFAM" id="SSF56219">
    <property type="entry name" value="DNase I-like"/>
    <property type="match status" value="1"/>
</dbReference>
<feature type="domain" description="Endonuclease/exonuclease/phosphatase" evidence="2">
    <location>
        <begin position="109"/>
        <end position="317"/>
    </location>
</feature>
<keyword evidence="3" id="KW-0255">Endonuclease</keyword>
<name>A0A5M6DEF3_9BACT</name>
<keyword evidence="3" id="KW-0540">Nuclease</keyword>
<keyword evidence="3" id="KW-0269">Exonuclease</keyword>
<dbReference type="RefSeq" id="WP_150074775.1">
    <property type="nucleotide sequence ID" value="NZ_VWOX01000002.1"/>
</dbReference>
<sequence>MAKPVGPVRRAIKYVLRLAVLTLVILTLFSLFARSLFLAELVASLRVQISIGAAALLLVALVDRDFWNAGVITTCMVIHASFLLPQMWRPSREIEMAEEADNVSTMTVMTLNALSANTHYDWIADQIVQDDPDAVGILELGPGLDAFLRKRFSERYPHKLTVPSDAGNFGIGLFSRRPLSDSQVIQWQRGVPTIQAEIDGVRMILAHPLPPVNAANFQSRNEQLQKLVHQVQGHRRRDEDAPIVVMGDLNLTPWSPWFYDLQSQTGLRRSFEGLGLRPTWYANRLGFLAGLVLDHVLVSDSISVDRVWIGSNIGSDHRGVSVRMHWPSASQ</sequence>
<evidence type="ECO:0000256" key="1">
    <source>
        <dbReference type="SAM" id="Phobius"/>
    </source>
</evidence>
<dbReference type="AlphaFoldDB" id="A0A5M6DEF3"/>
<feature type="transmembrane region" description="Helical" evidence="1">
    <location>
        <begin position="45"/>
        <end position="62"/>
    </location>
</feature>
<evidence type="ECO:0000313" key="4">
    <source>
        <dbReference type="Proteomes" id="UP000324479"/>
    </source>
</evidence>
<evidence type="ECO:0000313" key="3">
    <source>
        <dbReference type="EMBL" id="KAA5545908.1"/>
    </source>
</evidence>
<reference evidence="3 4" key="1">
    <citation type="submission" date="2019-08" db="EMBL/GenBank/DDBJ databases">
        <authorList>
            <person name="Dhanesh K."/>
            <person name="Kumar G."/>
            <person name="Sasikala C."/>
            <person name="Venkata Ramana C."/>
        </authorList>
    </citation>
    <scope>NUCLEOTIDE SEQUENCE [LARGE SCALE GENOMIC DNA]</scope>
    <source>
        <strain evidence="3 4">JC645</strain>
    </source>
</reference>
<protein>
    <submittedName>
        <fullName evidence="3">Endonuclease/exonuclease/phosphatase family protein</fullName>
    </submittedName>
</protein>
<accession>A0A5M6DEF3</accession>
<evidence type="ECO:0000259" key="2">
    <source>
        <dbReference type="Pfam" id="PF03372"/>
    </source>
</evidence>
<keyword evidence="3" id="KW-0378">Hydrolase</keyword>
<dbReference type="Pfam" id="PF03372">
    <property type="entry name" value="Exo_endo_phos"/>
    <property type="match status" value="1"/>
</dbReference>